<keyword evidence="6" id="KW-0723">Serine/threonine-protein kinase</keyword>
<evidence type="ECO:0000256" key="2">
    <source>
        <dbReference type="ARBA" id="ARBA00022737"/>
    </source>
</evidence>
<dbReference type="PANTHER" id="PTHR19879:SF9">
    <property type="entry name" value="TRANSCRIPTION INITIATION FACTOR TFIID SUBUNIT 5"/>
    <property type="match status" value="1"/>
</dbReference>
<feature type="domain" description="Protein kinase" evidence="5">
    <location>
        <begin position="34"/>
        <end position="313"/>
    </location>
</feature>
<dbReference type="SMART" id="SM00220">
    <property type="entry name" value="S_TKc"/>
    <property type="match status" value="1"/>
</dbReference>
<dbReference type="SUPFAM" id="SSF50978">
    <property type="entry name" value="WD40 repeat-like"/>
    <property type="match status" value="1"/>
</dbReference>
<organism evidence="6 7">
    <name type="scientific">Phormidium pseudopriestleyi FRX01</name>
    <dbReference type="NCBI Taxonomy" id="1759528"/>
    <lineage>
        <taxon>Bacteria</taxon>
        <taxon>Bacillati</taxon>
        <taxon>Cyanobacteriota</taxon>
        <taxon>Cyanophyceae</taxon>
        <taxon>Oscillatoriophycideae</taxon>
        <taxon>Oscillatoriales</taxon>
        <taxon>Oscillatoriaceae</taxon>
        <taxon>Phormidium</taxon>
    </lineage>
</organism>
<dbReference type="InterPro" id="IPR020472">
    <property type="entry name" value="WD40_PAC1"/>
</dbReference>
<evidence type="ECO:0000259" key="5">
    <source>
        <dbReference type="PROSITE" id="PS50011"/>
    </source>
</evidence>
<feature type="compositionally biased region" description="Polar residues" evidence="4">
    <location>
        <begin position="304"/>
        <end position="323"/>
    </location>
</feature>
<evidence type="ECO:0000313" key="6">
    <source>
        <dbReference type="EMBL" id="MBO0348930.1"/>
    </source>
</evidence>
<dbReference type="Gene3D" id="1.10.510.10">
    <property type="entry name" value="Transferase(Phosphotransferase) domain 1"/>
    <property type="match status" value="1"/>
</dbReference>
<dbReference type="NCBIfam" id="NF045510">
    <property type="entry name" value="4Cys_prefix_kin"/>
    <property type="match status" value="1"/>
</dbReference>
<proteinExistence type="predicted"/>
<comment type="caution">
    <text evidence="6">The sequence shown here is derived from an EMBL/GenBank/DDBJ whole genome shotgun (WGS) entry which is preliminary data.</text>
</comment>
<dbReference type="RefSeq" id="WP_207087470.1">
    <property type="nucleotide sequence ID" value="NZ_JAFLQW010000204.1"/>
</dbReference>
<gene>
    <name evidence="6" type="ORF">J0895_07410</name>
</gene>
<sequence length="630" mass="69955">MTYCVNPACPHPQNPPNIPTCLSCGSNFLLKERYRTIQLLGEGGMERTFLGVDQQQQDTYCIIKQMLPVETGEEAAANSSTPEKTLEVFHHDAQRRQAMGNHSQIAKLLDYFEQDKRLYMAIEFIDGQSLLEEMEQHGAFTEPQIWELLDLLLPVFKTIHDRNIIHRDIKPDNIRRRQNGQLVLTNLGISKHLASLGLARTGSTIGTEGYAPPEQIRGGLAYPASDLYSLGVTCIQLLTGEWVDDLYDPLEGRWIWRERLWKIGTDVSDRLAQILEKLLHEGVNERYQSVTEVLKDLDSQRPTFLNRSEEQSLPPTVPTSTPGATPPQGNPNAWRCIRTLKGHQGWVWGISFSPDGSTLASGSADQRVILWDIPTGDRLRTLEGHSDLVLCVAFSPVSPLLASSSRDKSIILWNAKTGERIRNLRGWFSGHSELVDALAFSPDGTILASGSWDRKIILWNPSTGKPFRKLRGHSSWVYSLAFSPDGITLASGSRDTTLMLWNVHTGKQFFTLYGDSGLVNAVAFSPDGKTIVSGNFDGTLILWDVGRGEQITRLSGHSERINTLAFSPDGKLLASGSRDQTVIIWDIGQRSPLCTLSDHSDRVFGVAFSPDSKTLATAAGDETVKLWQAP</sequence>
<dbReference type="CDD" id="cd14014">
    <property type="entry name" value="STKc_PknB_like"/>
    <property type="match status" value="1"/>
</dbReference>
<dbReference type="PROSITE" id="PS50082">
    <property type="entry name" value="WD_REPEATS_2"/>
    <property type="match status" value="7"/>
</dbReference>
<evidence type="ECO:0000256" key="3">
    <source>
        <dbReference type="PROSITE-ProRule" id="PRU00221"/>
    </source>
</evidence>
<evidence type="ECO:0000256" key="4">
    <source>
        <dbReference type="SAM" id="MobiDB-lite"/>
    </source>
</evidence>
<dbReference type="CDD" id="cd00200">
    <property type="entry name" value="WD40"/>
    <property type="match status" value="1"/>
</dbReference>
<feature type="repeat" description="WD" evidence="3">
    <location>
        <begin position="554"/>
        <end position="595"/>
    </location>
</feature>
<dbReference type="Gene3D" id="2.130.10.10">
    <property type="entry name" value="YVTN repeat-like/Quinoprotein amine dehydrogenase"/>
    <property type="match status" value="2"/>
</dbReference>
<dbReference type="SUPFAM" id="SSF56112">
    <property type="entry name" value="Protein kinase-like (PK-like)"/>
    <property type="match status" value="1"/>
</dbReference>
<feature type="repeat" description="WD" evidence="3">
    <location>
        <begin position="596"/>
        <end position="630"/>
    </location>
</feature>
<dbReference type="PROSITE" id="PS50011">
    <property type="entry name" value="PROTEIN_KINASE_DOM"/>
    <property type="match status" value="1"/>
</dbReference>
<dbReference type="InterPro" id="IPR019775">
    <property type="entry name" value="WD40_repeat_CS"/>
</dbReference>
<keyword evidence="6" id="KW-0808">Transferase</keyword>
<dbReference type="Gene3D" id="3.30.200.20">
    <property type="entry name" value="Phosphorylase Kinase, domain 1"/>
    <property type="match status" value="1"/>
</dbReference>
<keyword evidence="6" id="KW-0418">Kinase</keyword>
<dbReference type="InterPro" id="IPR001680">
    <property type="entry name" value="WD40_rpt"/>
</dbReference>
<dbReference type="Proteomes" id="UP000664844">
    <property type="component" value="Unassembled WGS sequence"/>
</dbReference>
<name>A0ABS3FP84_9CYAN</name>
<dbReference type="Pfam" id="PF00069">
    <property type="entry name" value="Pkinase"/>
    <property type="match status" value="1"/>
</dbReference>
<evidence type="ECO:0000256" key="1">
    <source>
        <dbReference type="ARBA" id="ARBA00022574"/>
    </source>
</evidence>
<protein>
    <submittedName>
        <fullName evidence="6">Serine/threonine protein kinase</fullName>
    </submittedName>
</protein>
<feature type="repeat" description="WD" evidence="3">
    <location>
        <begin position="382"/>
        <end position="423"/>
    </location>
</feature>
<feature type="repeat" description="WD" evidence="3">
    <location>
        <begin position="470"/>
        <end position="511"/>
    </location>
</feature>
<dbReference type="InterPro" id="IPR000719">
    <property type="entry name" value="Prot_kinase_dom"/>
</dbReference>
<feature type="region of interest" description="Disordered" evidence="4">
    <location>
        <begin position="304"/>
        <end position="330"/>
    </location>
</feature>
<keyword evidence="2" id="KW-0677">Repeat</keyword>
<dbReference type="Pfam" id="PF00400">
    <property type="entry name" value="WD40"/>
    <property type="match status" value="7"/>
</dbReference>
<dbReference type="PROSITE" id="PS00678">
    <property type="entry name" value="WD_REPEATS_1"/>
    <property type="match status" value="5"/>
</dbReference>
<dbReference type="GO" id="GO:0004674">
    <property type="term" value="F:protein serine/threonine kinase activity"/>
    <property type="evidence" value="ECO:0007669"/>
    <property type="project" value="UniProtKB-KW"/>
</dbReference>
<dbReference type="PROSITE" id="PS50294">
    <property type="entry name" value="WD_REPEATS_REGION"/>
    <property type="match status" value="7"/>
</dbReference>
<reference evidence="6 7" key="1">
    <citation type="submission" date="2021-03" db="EMBL/GenBank/DDBJ databases">
        <title>Metabolic Capacity of the Antarctic Cyanobacterium Phormidium pseudopriestleyi that Sustains Oxygenic Photosynthesis in the Presence of Hydrogen Sulfide.</title>
        <authorList>
            <person name="Lumian J.E."/>
            <person name="Jungblut A.D."/>
            <person name="Dillon M.L."/>
            <person name="Hawes I."/>
            <person name="Doran P.T."/>
            <person name="Mackey T.J."/>
            <person name="Dick G.J."/>
            <person name="Grettenberger C.L."/>
            <person name="Sumner D.Y."/>
        </authorList>
    </citation>
    <scope>NUCLEOTIDE SEQUENCE [LARGE SCALE GENOMIC DNA]</scope>
    <source>
        <strain evidence="6 7">FRX01</strain>
    </source>
</reference>
<feature type="repeat" description="WD" evidence="3">
    <location>
        <begin position="340"/>
        <end position="381"/>
    </location>
</feature>
<dbReference type="EMBL" id="JAFLQW010000204">
    <property type="protein sequence ID" value="MBO0348930.1"/>
    <property type="molecule type" value="Genomic_DNA"/>
</dbReference>
<dbReference type="InterPro" id="IPR036322">
    <property type="entry name" value="WD40_repeat_dom_sf"/>
</dbReference>
<dbReference type="InterPro" id="IPR015943">
    <property type="entry name" value="WD40/YVTN_repeat-like_dom_sf"/>
</dbReference>
<evidence type="ECO:0000313" key="7">
    <source>
        <dbReference type="Proteomes" id="UP000664844"/>
    </source>
</evidence>
<feature type="repeat" description="WD" evidence="3">
    <location>
        <begin position="428"/>
        <end position="469"/>
    </location>
</feature>
<dbReference type="SMART" id="SM00320">
    <property type="entry name" value="WD40"/>
    <property type="match status" value="7"/>
</dbReference>
<feature type="repeat" description="WD" evidence="3">
    <location>
        <begin position="512"/>
        <end position="553"/>
    </location>
</feature>
<accession>A0ABS3FP84</accession>
<dbReference type="PANTHER" id="PTHR19879">
    <property type="entry name" value="TRANSCRIPTION INITIATION FACTOR TFIID"/>
    <property type="match status" value="1"/>
</dbReference>
<dbReference type="PRINTS" id="PR00320">
    <property type="entry name" value="GPROTEINBRPT"/>
</dbReference>
<keyword evidence="7" id="KW-1185">Reference proteome</keyword>
<dbReference type="InterPro" id="IPR011009">
    <property type="entry name" value="Kinase-like_dom_sf"/>
</dbReference>
<keyword evidence="1 3" id="KW-0853">WD repeat</keyword>